<dbReference type="Proteomes" id="UP000799755">
    <property type="component" value="Unassembled WGS sequence"/>
</dbReference>
<organism evidence="1 2">
    <name type="scientific">Lindgomyces ingoldianus</name>
    <dbReference type="NCBI Taxonomy" id="673940"/>
    <lineage>
        <taxon>Eukaryota</taxon>
        <taxon>Fungi</taxon>
        <taxon>Dikarya</taxon>
        <taxon>Ascomycota</taxon>
        <taxon>Pezizomycotina</taxon>
        <taxon>Dothideomycetes</taxon>
        <taxon>Pleosporomycetidae</taxon>
        <taxon>Pleosporales</taxon>
        <taxon>Lindgomycetaceae</taxon>
        <taxon>Lindgomyces</taxon>
    </lineage>
</organism>
<keyword evidence="2" id="KW-1185">Reference proteome</keyword>
<protein>
    <submittedName>
        <fullName evidence="1">Mis6-domain-containing protein</fullName>
    </submittedName>
</protein>
<name>A0ACB6QAL9_9PLEO</name>
<gene>
    <name evidence="1" type="ORF">BDR25DRAFT_337763</name>
</gene>
<proteinExistence type="predicted"/>
<sequence length="694" mass="77705">MPSIADNTSRTPSKKRAKSKVSDAIDVICRHAFDRGLDEDSLRTLVQIAARKTQLDQTSVATLVQNLYPSQQVSEDVVVTVVGALGQGKGKPSPGIQNGLVKWLTFVYEILEDPRTLSRLYGVLFGMLDMISIRTSLCHLLSLITRRKHVKPFRIQQLLELSRSLGNEPAIQGLLRIYKDYYPDIILGSTATSRRSFPARPDPEWRARILAVQEASARTNESQSKQHNGFRVLRKGPKRSKVSVIPEVHTFHANETSVTLEEIDTVTDFVEKLDRIELPGQLISFLTDPLLQKYLMLKQSERASRRINLWLSIYLEEEYEAVRRGTGTSEYLGELLAGLHKQTQYTKTLLPITSTFLKAYLMVWDGVKDVDAIFGLLSYIQLQPFDDAYNTFLGPAENAFVVQSPEAYCKLLSFYTNLLRHWMAEATPQPSDPIQLATGSPDQQALEELVAHVSKMSSSLLLSIPTASNAPLISSILSFYEILSFSSHPRVVPILLPSLQLAYFLAQSHALATVSRTYGIYANYKTAFDKHPKPIQSYYLVSVTNSFNMVLRDIYNSLWGSKALLAVESKSHGFLCMPPLRASFQIYLGDLDHEYAVGLAFGLSHNASLASLSAAAWRSLEEAEIDDKGYDRDYVTWHTGPVSQRKVEVLSKNGGVSVSWDQYRIHVLKWMADRGCSGFKDLLSATVSNIKGRA</sequence>
<accession>A0ACB6QAL9</accession>
<evidence type="ECO:0000313" key="1">
    <source>
        <dbReference type="EMBL" id="KAF2463628.1"/>
    </source>
</evidence>
<reference evidence="1" key="1">
    <citation type="journal article" date="2020" name="Stud. Mycol.">
        <title>101 Dothideomycetes genomes: a test case for predicting lifestyles and emergence of pathogens.</title>
        <authorList>
            <person name="Haridas S."/>
            <person name="Albert R."/>
            <person name="Binder M."/>
            <person name="Bloem J."/>
            <person name="Labutti K."/>
            <person name="Salamov A."/>
            <person name="Andreopoulos B."/>
            <person name="Baker S."/>
            <person name="Barry K."/>
            <person name="Bills G."/>
            <person name="Bluhm B."/>
            <person name="Cannon C."/>
            <person name="Castanera R."/>
            <person name="Culley D."/>
            <person name="Daum C."/>
            <person name="Ezra D."/>
            <person name="Gonzalez J."/>
            <person name="Henrissat B."/>
            <person name="Kuo A."/>
            <person name="Liang C."/>
            <person name="Lipzen A."/>
            <person name="Lutzoni F."/>
            <person name="Magnuson J."/>
            <person name="Mondo S."/>
            <person name="Nolan M."/>
            <person name="Ohm R."/>
            <person name="Pangilinan J."/>
            <person name="Park H.-J."/>
            <person name="Ramirez L."/>
            <person name="Alfaro M."/>
            <person name="Sun H."/>
            <person name="Tritt A."/>
            <person name="Yoshinaga Y."/>
            <person name="Zwiers L.-H."/>
            <person name="Turgeon B."/>
            <person name="Goodwin S."/>
            <person name="Spatafora J."/>
            <person name="Crous P."/>
            <person name="Grigoriev I."/>
        </authorList>
    </citation>
    <scope>NUCLEOTIDE SEQUENCE</scope>
    <source>
        <strain evidence="1">ATCC 200398</strain>
    </source>
</reference>
<evidence type="ECO:0000313" key="2">
    <source>
        <dbReference type="Proteomes" id="UP000799755"/>
    </source>
</evidence>
<dbReference type="EMBL" id="MU003548">
    <property type="protein sequence ID" value="KAF2463628.1"/>
    <property type="molecule type" value="Genomic_DNA"/>
</dbReference>
<comment type="caution">
    <text evidence="1">The sequence shown here is derived from an EMBL/GenBank/DDBJ whole genome shotgun (WGS) entry which is preliminary data.</text>
</comment>